<evidence type="ECO:0008006" key="3">
    <source>
        <dbReference type="Google" id="ProtNLM"/>
    </source>
</evidence>
<dbReference type="EMBL" id="SLUM01000008">
    <property type="protein sequence ID" value="TCL58243.1"/>
    <property type="molecule type" value="Genomic_DNA"/>
</dbReference>
<reference evidence="1 2" key="1">
    <citation type="submission" date="2019-03" db="EMBL/GenBank/DDBJ databases">
        <title>Genomic Encyclopedia of Type Strains, Phase IV (KMG-IV): sequencing the most valuable type-strain genomes for metagenomic binning, comparative biology and taxonomic classification.</title>
        <authorList>
            <person name="Goeker M."/>
        </authorList>
    </citation>
    <scope>NUCLEOTIDE SEQUENCE [LARGE SCALE GENOMIC DNA]</scope>
    <source>
        <strain evidence="1 2">DSM 100451</strain>
    </source>
</reference>
<dbReference type="Gene3D" id="3.60.21.10">
    <property type="match status" value="1"/>
</dbReference>
<dbReference type="InterPro" id="IPR029052">
    <property type="entry name" value="Metallo-depent_PP-like"/>
</dbReference>
<dbReference type="Proteomes" id="UP000295184">
    <property type="component" value="Unassembled WGS sequence"/>
</dbReference>
<comment type="caution">
    <text evidence="1">The sequence shown here is derived from an EMBL/GenBank/DDBJ whole genome shotgun (WGS) entry which is preliminary data.</text>
</comment>
<evidence type="ECO:0000313" key="2">
    <source>
        <dbReference type="Proteomes" id="UP000295184"/>
    </source>
</evidence>
<dbReference type="PANTHER" id="PTHR31302">
    <property type="entry name" value="TRANSMEMBRANE PROTEIN WITH METALLOPHOSPHOESTERASE DOMAIN-RELATED"/>
    <property type="match status" value="1"/>
</dbReference>
<proteinExistence type="predicted"/>
<dbReference type="OrthoDB" id="2972902at2"/>
<dbReference type="PANTHER" id="PTHR31302:SF0">
    <property type="entry name" value="TRANSMEMBRANE PROTEIN WITH METALLOPHOSPHOESTERASE DOMAIN"/>
    <property type="match status" value="1"/>
</dbReference>
<sequence length="696" mass="80083">MLYDECLRLAKAPSPPAVFQNYETNALASLPPISTLPSLLEFNETALRECSPVYYISDLHLEHQIANKFPDGATEKQVERYLQTIVRNLFPEAFLEDIAHNLSPIVLFAGDICASFKLAELFYAKFISQWDKLERDFHRTRRKQFIPIQQELDSLWTQIAELEQSVNEWSSHHGWTKRATKPLDQYDSVPPEIRQASSTLSTLKEQASSLRSQLPDDLYWNSPFKKHFHFVYAILGNHELWDFNNLDDCIRSYQDLFQKLEICFLHNNIAWFGKTNGIFCNDYTHHPQLLIEDSAVDNDSAIDDDFHYYSHIFQSVMIVGGIGFAGCNSKFNAINGIYQNALSRQEEIEQSNLWHSTYLSALASAKAQNKLLIVLTHNPIFDWQATPAFLSNCIYFSGHTHRNFFQAEPNQNFYCYADNQIGYHGTHFHLKRISIYRNRNPFADYPDGCYEVSSTDYLAFYNYMCEPIAGNGRVEYQLKQGNSHFYMIKSEGYYGFFLTSKSGTCICAGGRLKKISKSSDIRYFQLNFSNMIRSYWNALSPYRKAQEEISNYVKRFGGTGTIHGCIIDIDFYCHIFLSPEDGEITYYYSPFYGYIDAYPNLLELVQSNNPELAQNLLNLLSGSGTVSDVSLAVSHSHIHDSFIPIDIKNSLYAVSNRLNQLQRLFEKHILRAWNDQLLLGADSDNPPSLPSENLEQ</sequence>
<dbReference type="SUPFAM" id="SSF56300">
    <property type="entry name" value="Metallo-dependent phosphatases"/>
    <property type="match status" value="1"/>
</dbReference>
<accession>A0A4R1QZ35</accession>
<organism evidence="1 2">
    <name type="scientific">Allofournierella massiliensis</name>
    <dbReference type="NCBI Taxonomy" id="1650663"/>
    <lineage>
        <taxon>Bacteria</taxon>
        <taxon>Bacillati</taxon>
        <taxon>Bacillota</taxon>
        <taxon>Clostridia</taxon>
        <taxon>Eubacteriales</taxon>
        <taxon>Oscillospiraceae</taxon>
        <taxon>Allofournierella</taxon>
    </lineage>
</organism>
<name>A0A4R1QZ35_9FIRM</name>
<dbReference type="GO" id="GO:0016787">
    <property type="term" value="F:hydrolase activity"/>
    <property type="evidence" value="ECO:0007669"/>
    <property type="project" value="InterPro"/>
</dbReference>
<dbReference type="RefSeq" id="WP_058964002.1">
    <property type="nucleotide sequence ID" value="NZ_CABKVM010000016.1"/>
</dbReference>
<dbReference type="InterPro" id="IPR051158">
    <property type="entry name" value="Metallophosphoesterase_sf"/>
</dbReference>
<dbReference type="STRING" id="1650663.GCA_001486665_01574"/>
<dbReference type="AlphaFoldDB" id="A0A4R1QZ35"/>
<protein>
    <recommendedName>
        <fullName evidence="3">Calcineurin-like phosphoesterase family protein</fullName>
    </recommendedName>
</protein>
<evidence type="ECO:0000313" key="1">
    <source>
        <dbReference type="EMBL" id="TCL58243.1"/>
    </source>
</evidence>
<gene>
    <name evidence="1" type="ORF">EDD77_108111</name>
</gene>